<evidence type="ECO:0000256" key="1">
    <source>
        <dbReference type="SAM" id="SignalP"/>
    </source>
</evidence>
<dbReference type="AlphaFoldDB" id="A0A010RP62"/>
<dbReference type="RefSeq" id="WP_019692582.1">
    <property type="nucleotide sequence ID" value="NZ_AFOY02000032.1"/>
</dbReference>
<name>A0A010RP62_PSEFL</name>
<feature type="chain" id="PRO_5001455936" description="Lipoprotein" evidence="1">
    <location>
        <begin position="32"/>
        <end position="113"/>
    </location>
</feature>
<evidence type="ECO:0000313" key="3">
    <source>
        <dbReference type="Proteomes" id="UP000022611"/>
    </source>
</evidence>
<dbReference type="Proteomes" id="UP000022611">
    <property type="component" value="Unassembled WGS sequence"/>
</dbReference>
<sequence length="113" mass="12010">MENRTRTITKLLPALLLATVGLTGCATSKQADQTNEQLHQVNQGLVNISAQLAALEAKANRPAPAPARGCLLGGQIYSPGAVVAGRICEDTRGIRISDQPPVYGWGLHTNPRR</sequence>
<dbReference type="EMBL" id="AFOY02000032">
    <property type="protein sequence ID" value="EXF90914.1"/>
    <property type="molecule type" value="Genomic_DNA"/>
</dbReference>
<proteinExistence type="predicted"/>
<accession>A0A010RP62</accession>
<feature type="signal peptide" evidence="1">
    <location>
        <begin position="1"/>
        <end position="31"/>
    </location>
</feature>
<keyword evidence="2" id="KW-0614">Plasmid</keyword>
<gene>
    <name evidence="2" type="ORF">HK44_029975</name>
</gene>
<geneLocation type="plasmid" evidence="2">
    <name>unnamed1</name>
</geneLocation>
<evidence type="ECO:0008006" key="4">
    <source>
        <dbReference type="Google" id="ProtNLM"/>
    </source>
</evidence>
<dbReference type="HOGENOM" id="CLU_2131327_0_0_6"/>
<keyword evidence="1" id="KW-0732">Signal</keyword>
<organism evidence="2 3">
    <name type="scientific">Pseudomonas fluorescens HK44</name>
    <dbReference type="NCBI Taxonomy" id="1042209"/>
    <lineage>
        <taxon>Bacteria</taxon>
        <taxon>Pseudomonadati</taxon>
        <taxon>Pseudomonadota</taxon>
        <taxon>Gammaproteobacteria</taxon>
        <taxon>Pseudomonadales</taxon>
        <taxon>Pseudomonadaceae</taxon>
        <taxon>Pseudomonas</taxon>
    </lineage>
</organism>
<comment type="caution">
    <text evidence="2">The sequence shown here is derived from an EMBL/GenBank/DDBJ whole genome shotgun (WGS) entry which is preliminary data.</text>
</comment>
<reference evidence="2 3" key="1">
    <citation type="journal article" date="2011" name="J. Bacteriol.">
        <title>Draft genome sequence of the polycyclic aromatic hydrocarbon-degrading, genetically engineered bioluminescent bioreporter Pseudomonas fluorescens HK44.</title>
        <authorList>
            <person name="Chauhan A."/>
            <person name="Layton A.C."/>
            <person name="Williams D.E."/>
            <person name="Smartt A.E."/>
            <person name="Ripp S."/>
            <person name="Karpinets T.V."/>
            <person name="Brown S.D."/>
            <person name="Sayler G.S."/>
        </authorList>
    </citation>
    <scope>NUCLEOTIDE SEQUENCE [LARGE SCALE GENOMIC DNA]</scope>
    <source>
        <strain evidence="2 3">HK44</strain>
        <plasmid evidence="2">unnamed1</plasmid>
    </source>
</reference>
<dbReference type="PATRIC" id="fig|1042209.11.peg.177"/>
<evidence type="ECO:0000313" key="2">
    <source>
        <dbReference type="EMBL" id="EXF90914.1"/>
    </source>
</evidence>
<protein>
    <recommendedName>
        <fullName evidence="4">Lipoprotein</fullName>
    </recommendedName>
</protein>
<dbReference type="PROSITE" id="PS51257">
    <property type="entry name" value="PROKAR_LIPOPROTEIN"/>
    <property type="match status" value="1"/>
</dbReference>